<comment type="caution">
    <text evidence="1">The sequence shown here is derived from an EMBL/GenBank/DDBJ whole genome shotgun (WGS) entry which is preliminary data.</text>
</comment>
<protein>
    <submittedName>
        <fullName evidence="1">Uncharacterized protein</fullName>
    </submittedName>
</protein>
<dbReference type="AlphaFoldDB" id="A0A955RL09"/>
<reference evidence="1" key="1">
    <citation type="submission" date="2020-04" db="EMBL/GenBank/DDBJ databases">
        <authorList>
            <person name="Zhang T."/>
        </authorList>
    </citation>
    <scope>NUCLEOTIDE SEQUENCE</scope>
    <source>
        <strain evidence="1">HKST-UBA11</strain>
    </source>
</reference>
<proteinExistence type="predicted"/>
<evidence type="ECO:0000313" key="1">
    <source>
        <dbReference type="EMBL" id="MCA9386381.1"/>
    </source>
</evidence>
<evidence type="ECO:0000313" key="2">
    <source>
        <dbReference type="Proteomes" id="UP000754563"/>
    </source>
</evidence>
<name>A0A955RL09_9BACT</name>
<organism evidence="1 2">
    <name type="scientific">Candidatus Dojkabacteria bacterium</name>
    <dbReference type="NCBI Taxonomy" id="2099670"/>
    <lineage>
        <taxon>Bacteria</taxon>
        <taxon>Candidatus Dojkabacteria</taxon>
    </lineage>
</organism>
<accession>A0A955RL09</accession>
<dbReference type="Proteomes" id="UP000754563">
    <property type="component" value="Unassembled WGS sequence"/>
</dbReference>
<reference evidence="1" key="2">
    <citation type="journal article" date="2021" name="Microbiome">
        <title>Successional dynamics and alternative stable states in a saline activated sludge microbial community over 9 years.</title>
        <authorList>
            <person name="Wang Y."/>
            <person name="Ye J."/>
            <person name="Ju F."/>
            <person name="Liu L."/>
            <person name="Boyd J.A."/>
            <person name="Deng Y."/>
            <person name="Parks D.H."/>
            <person name="Jiang X."/>
            <person name="Yin X."/>
            <person name="Woodcroft B.J."/>
            <person name="Tyson G.W."/>
            <person name="Hugenholtz P."/>
            <person name="Polz M.F."/>
            <person name="Zhang T."/>
        </authorList>
    </citation>
    <scope>NUCLEOTIDE SEQUENCE</scope>
    <source>
        <strain evidence="1">HKST-UBA11</strain>
    </source>
</reference>
<gene>
    <name evidence="1" type="ORF">KC717_07090</name>
</gene>
<dbReference type="EMBL" id="JAGQLH010000148">
    <property type="protein sequence ID" value="MCA9386381.1"/>
    <property type="molecule type" value="Genomic_DNA"/>
</dbReference>
<sequence>MKQTKYIVTFRDGSSHTVYAYYMAAGVILAQAKQIEKSKSIIPIKVVEFLNKTNRKVYSPVYHFKAHEIQREMRTEKMSFETS</sequence>